<feature type="compositionally biased region" description="Low complexity" evidence="1">
    <location>
        <begin position="61"/>
        <end position="70"/>
    </location>
</feature>
<name>A0A1G6LVP6_9ACTN</name>
<reference evidence="3" key="1">
    <citation type="submission" date="2016-10" db="EMBL/GenBank/DDBJ databases">
        <authorList>
            <person name="Varghese N."/>
            <person name="Submissions S."/>
        </authorList>
    </citation>
    <scope>NUCLEOTIDE SEQUENCE [LARGE SCALE GENOMIC DNA]</scope>
    <source>
        <strain evidence="3">CGMCC 4.3504</strain>
    </source>
</reference>
<gene>
    <name evidence="2" type="ORF">SAMN05216505_102279</name>
</gene>
<sequence>MDIDGTRVPVAGPTGVTGGAPTARPAGRGARPAPAGGPRRRAAVTGATAADAGPPRPAPGGAPAAGQHAR</sequence>
<evidence type="ECO:0000313" key="2">
    <source>
        <dbReference type="EMBL" id="SDC47342.1"/>
    </source>
</evidence>
<keyword evidence="3" id="KW-1185">Reference proteome</keyword>
<protein>
    <submittedName>
        <fullName evidence="2">Uncharacterized protein</fullName>
    </submittedName>
</protein>
<accession>A0A1G6LVP6</accession>
<dbReference type="STRING" id="67344.SAMN05216505_102279"/>
<organism evidence="2 3">
    <name type="scientific">Streptomyces prasinopilosus</name>
    <dbReference type="NCBI Taxonomy" id="67344"/>
    <lineage>
        <taxon>Bacteria</taxon>
        <taxon>Bacillati</taxon>
        <taxon>Actinomycetota</taxon>
        <taxon>Actinomycetes</taxon>
        <taxon>Kitasatosporales</taxon>
        <taxon>Streptomycetaceae</taxon>
        <taxon>Streptomyces</taxon>
    </lineage>
</organism>
<evidence type="ECO:0000313" key="3">
    <source>
        <dbReference type="Proteomes" id="UP000182100"/>
    </source>
</evidence>
<feature type="compositionally biased region" description="Low complexity" evidence="1">
    <location>
        <begin position="1"/>
        <end position="53"/>
    </location>
</feature>
<dbReference type="EMBL" id="FMZK01000002">
    <property type="protein sequence ID" value="SDC47342.1"/>
    <property type="molecule type" value="Genomic_DNA"/>
</dbReference>
<evidence type="ECO:0000256" key="1">
    <source>
        <dbReference type="SAM" id="MobiDB-lite"/>
    </source>
</evidence>
<proteinExistence type="predicted"/>
<feature type="region of interest" description="Disordered" evidence="1">
    <location>
        <begin position="1"/>
        <end position="70"/>
    </location>
</feature>
<dbReference type="AlphaFoldDB" id="A0A1G6LVP6"/>
<dbReference type="Proteomes" id="UP000182100">
    <property type="component" value="Unassembled WGS sequence"/>
</dbReference>